<evidence type="ECO:0000313" key="2">
    <source>
        <dbReference type="Proteomes" id="UP000327085"/>
    </source>
</evidence>
<accession>A0A5E4FET6</accession>
<evidence type="ECO:0000313" key="1">
    <source>
        <dbReference type="EMBL" id="VVA26352.1"/>
    </source>
</evidence>
<dbReference type="Gramene" id="VVA26352">
    <property type="protein sequence ID" value="VVA26352"/>
    <property type="gene ID" value="Prudul26B001324"/>
</dbReference>
<name>A0A5E4FET6_PRUDU</name>
<organism evidence="1 2">
    <name type="scientific">Prunus dulcis</name>
    <name type="common">Almond</name>
    <name type="synonym">Amygdalus dulcis</name>
    <dbReference type="NCBI Taxonomy" id="3755"/>
    <lineage>
        <taxon>Eukaryota</taxon>
        <taxon>Viridiplantae</taxon>
        <taxon>Streptophyta</taxon>
        <taxon>Embryophyta</taxon>
        <taxon>Tracheophyta</taxon>
        <taxon>Spermatophyta</taxon>
        <taxon>Magnoliopsida</taxon>
        <taxon>eudicotyledons</taxon>
        <taxon>Gunneridae</taxon>
        <taxon>Pentapetalae</taxon>
        <taxon>rosids</taxon>
        <taxon>fabids</taxon>
        <taxon>Rosales</taxon>
        <taxon>Rosaceae</taxon>
        <taxon>Amygdaloideae</taxon>
        <taxon>Amygdaleae</taxon>
        <taxon>Prunus</taxon>
    </lineage>
</organism>
<dbReference type="EMBL" id="CABIKO010000105">
    <property type="protein sequence ID" value="VVA26352.1"/>
    <property type="molecule type" value="Genomic_DNA"/>
</dbReference>
<proteinExistence type="predicted"/>
<gene>
    <name evidence="1" type="ORF">ALMOND_2B001324</name>
</gene>
<dbReference type="AlphaFoldDB" id="A0A5E4FET6"/>
<protein>
    <submittedName>
        <fullName evidence="1">Uncharacterized protein</fullName>
    </submittedName>
</protein>
<dbReference type="InParanoid" id="A0A5E4FET6"/>
<reference evidence="2" key="1">
    <citation type="journal article" date="2020" name="Plant J.">
        <title>Transposons played a major role in the diversification between the closely related almond and peach genomes: results from the almond genome sequence.</title>
        <authorList>
            <person name="Alioto T."/>
            <person name="Alexiou K.G."/>
            <person name="Bardil A."/>
            <person name="Barteri F."/>
            <person name="Castanera R."/>
            <person name="Cruz F."/>
            <person name="Dhingra A."/>
            <person name="Duval H."/>
            <person name="Fernandez I Marti A."/>
            <person name="Frias L."/>
            <person name="Galan B."/>
            <person name="Garcia J.L."/>
            <person name="Howad W."/>
            <person name="Gomez-Garrido J."/>
            <person name="Gut M."/>
            <person name="Julca I."/>
            <person name="Morata J."/>
            <person name="Puigdomenech P."/>
            <person name="Ribeca P."/>
            <person name="Rubio Cabetas M.J."/>
            <person name="Vlasova A."/>
            <person name="Wirthensohn M."/>
            <person name="Garcia-Mas J."/>
            <person name="Gabaldon T."/>
            <person name="Casacuberta J.M."/>
            <person name="Arus P."/>
        </authorList>
    </citation>
    <scope>NUCLEOTIDE SEQUENCE [LARGE SCALE GENOMIC DNA]</scope>
    <source>
        <strain evidence="2">cv. Texas</strain>
    </source>
</reference>
<sequence>MGSWAVLGSIPFLDGGSGWAAWPRDIMSQFLVVQIEFQSVFRNSTRHQRVLSLYDATSRDSCRHRNSLRQQVYISRDEQVQETRVCEVSNLVQS</sequence>
<dbReference type="Proteomes" id="UP000327085">
    <property type="component" value="Chromosome 6"/>
</dbReference>